<dbReference type="GO" id="GO:0004252">
    <property type="term" value="F:serine-type endopeptidase activity"/>
    <property type="evidence" value="ECO:0007669"/>
    <property type="project" value="InterPro"/>
</dbReference>
<comment type="similarity">
    <text evidence="2">Belongs to the peptidase S54 family.</text>
</comment>
<evidence type="ECO:0000256" key="3">
    <source>
        <dbReference type="ARBA" id="ARBA00022692"/>
    </source>
</evidence>
<dbReference type="Proteomes" id="UP001362999">
    <property type="component" value="Unassembled WGS sequence"/>
</dbReference>
<evidence type="ECO:0000256" key="6">
    <source>
        <dbReference type="ARBA" id="ARBA00023136"/>
    </source>
</evidence>
<dbReference type="GO" id="GO:0006465">
    <property type="term" value="P:signal peptide processing"/>
    <property type="evidence" value="ECO:0007669"/>
    <property type="project" value="TreeGrafter"/>
</dbReference>
<organism evidence="9 10">
    <name type="scientific">Favolaschia claudopus</name>
    <dbReference type="NCBI Taxonomy" id="2862362"/>
    <lineage>
        <taxon>Eukaryota</taxon>
        <taxon>Fungi</taxon>
        <taxon>Dikarya</taxon>
        <taxon>Basidiomycota</taxon>
        <taxon>Agaricomycotina</taxon>
        <taxon>Agaricomycetes</taxon>
        <taxon>Agaricomycetidae</taxon>
        <taxon>Agaricales</taxon>
        <taxon>Marasmiineae</taxon>
        <taxon>Mycenaceae</taxon>
        <taxon>Favolaschia</taxon>
    </lineage>
</organism>
<feature type="transmembrane region" description="Helical" evidence="7">
    <location>
        <begin position="52"/>
        <end position="71"/>
    </location>
</feature>
<evidence type="ECO:0000256" key="4">
    <source>
        <dbReference type="ARBA" id="ARBA00022801"/>
    </source>
</evidence>
<keyword evidence="4" id="KW-0378">Hydrolase</keyword>
<evidence type="ECO:0000256" key="2">
    <source>
        <dbReference type="ARBA" id="ARBA00009045"/>
    </source>
</evidence>
<feature type="transmembrane region" description="Helical" evidence="7">
    <location>
        <begin position="119"/>
        <end position="137"/>
    </location>
</feature>
<keyword evidence="5 7" id="KW-1133">Transmembrane helix</keyword>
<sequence length="252" mass="28333">MTLRLSLCRVPLRPFPRLTRLSPPCRPFHSSSRRSYNNNGFLGFLDDIPENTVFWGIIGLNAGVFTAFWWAKQKLSVERDPSMYRWMQQNFTANWRNISSGRVWTVFTSTFAHQDLPHIFFNGFTFYFMAPLTLSILGSRQFLFLYLGGGATAQLGSTAFTNIFQNGRDPYSLGASAAIYSTLSFLAFAAPRMTLLLYGIIPVPIWLAVSGIFAYDTYLTASDKGGKTNTSAHVGGILAGAGYFFLRRFRVF</sequence>
<gene>
    <name evidence="9" type="ORF">R3P38DRAFT_2830118</name>
</gene>
<dbReference type="Pfam" id="PF01694">
    <property type="entry name" value="Rhomboid"/>
    <property type="match status" value="1"/>
</dbReference>
<dbReference type="InterPro" id="IPR050925">
    <property type="entry name" value="Rhomboid_protease_S54"/>
</dbReference>
<evidence type="ECO:0000256" key="5">
    <source>
        <dbReference type="ARBA" id="ARBA00022989"/>
    </source>
</evidence>
<evidence type="ECO:0000259" key="8">
    <source>
        <dbReference type="Pfam" id="PF01694"/>
    </source>
</evidence>
<evidence type="ECO:0000313" key="9">
    <source>
        <dbReference type="EMBL" id="KAK7061550.1"/>
    </source>
</evidence>
<feature type="transmembrane region" description="Helical" evidence="7">
    <location>
        <begin position="144"/>
        <end position="164"/>
    </location>
</feature>
<evidence type="ECO:0000256" key="7">
    <source>
        <dbReference type="SAM" id="Phobius"/>
    </source>
</evidence>
<comment type="caution">
    <text evidence="9">The sequence shown here is derived from an EMBL/GenBank/DDBJ whole genome shotgun (WGS) entry which is preliminary data.</text>
</comment>
<dbReference type="Gene3D" id="1.20.1540.10">
    <property type="entry name" value="Rhomboid-like"/>
    <property type="match status" value="1"/>
</dbReference>
<dbReference type="EMBL" id="JAWWNJ010000002">
    <property type="protein sequence ID" value="KAK7061550.1"/>
    <property type="molecule type" value="Genomic_DNA"/>
</dbReference>
<protein>
    <submittedName>
        <fullName evidence="9">Rhomboid-like protein 12, mitochondrial</fullName>
    </submittedName>
</protein>
<feature type="domain" description="Peptidase S54 rhomboid" evidence="8">
    <location>
        <begin position="101"/>
        <end position="246"/>
    </location>
</feature>
<keyword evidence="3 7" id="KW-0812">Transmembrane</keyword>
<keyword evidence="10" id="KW-1185">Reference proteome</keyword>
<proteinExistence type="inferred from homology"/>
<dbReference type="PANTHER" id="PTHR43731">
    <property type="entry name" value="RHOMBOID PROTEASE"/>
    <property type="match status" value="1"/>
</dbReference>
<feature type="transmembrane region" description="Helical" evidence="7">
    <location>
        <begin position="170"/>
        <end position="188"/>
    </location>
</feature>
<dbReference type="InterPro" id="IPR022764">
    <property type="entry name" value="Peptidase_S54_rhomboid_dom"/>
</dbReference>
<keyword evidence="6 7" id="KW-0472">Membrane</keyword>
<dbReference type="PANTHER" id="PTHR43731:SF14">
    <property type="entry name" value="PRESENILIN-ASSOCIATED RHOMBOID-LIKE PROTEIN, MITOCHONDRIAL"/>
    <property type="match status" value="1"/>
</dbReference>
<dbReference type="GO" id="GO:0016020">
    <property type="term" value="C:membrane"/>
    <property type="evidence" value="ECO:0007669"/>
    <property type="project" value="UniProtKB-SubCell"/>
</dbReference>
<reference evidence="9 10" key="1">
    <citation type="journal article" date="2024" name="J Genomics">
        <title>Draft genome sequencing and assembly of Favolaschia claudopus CIRM-BRFM 2984 isolated from oak limbs.</title>
        <authorList>
            <person name="Navarro D."/>
            <person name="Drula E."/>
            <person name="Chaduli D."/>
            <person name="Cazenave R."/>
            <person name="Ahrendt S."/>
            <person name="Wang J."/>
            <person name="Lipzen A."/>
            <person name="Daum C."/>
            <person name="Barry K."/>
            <person name="Grigoriev I.V."/>
            <person name="Favel A."/>
            <person name="Rosso M.N."/>
            <person name="Martin F."/>
        </authorList>
    </citation>
    <scope>NUCLEOTIDE SEQUENCE [LARGE SCALE GENOMIC DNA]</scope>
    <source>
        <strain evidence="9 10">CIRM-BRFM 2984</strain>
    </source>
</reference>
<accession>A0AAW0EBD4</accession>
<dbReference type="AlphaFoldDB" id="A0AAW0EBD4"/>
<name>A0AAW0EBD4_9AGAR</name>
<evidence type="ECO:0000256" key="1">
    <source>
        <dbReference type="ARBA" id="ARBA00004141"/>
    </source>
</evidence>
<evidence type="ECO:0000313" key="10">
    <source>
        <dbReference type="Proteomes" id="UP001362999"/>
    </source>
</evidence>
<dbReference type="SUPFAM" id="SSF144091">
    <property type="entry name" value="Rhomboid-like"/>
    <property type="match status" value="1"/>
</dbReference>
<dbReference type="InterPro" id="IPR035952">
    <property type="entry name" value="Rhomboid-like_sf"/>
</dbReference>
<feature type="transmembrane region" description="Helical" evidence="7">
    <location>
        <begin position="195"/>
        <end position="215"/>
    </location>
</feature>
<feature type="transmembrane region" description="Helical" evidence="7">
    <location>
        <begin position="230"/>
        <end position="246"/>
    </location>
</feature>
<comment type="subcellular location">
    <subcellularLocation>
        <location evidence="1">Membrane</location>
        <topology evidence="1">Multi-pass membrane protein</topology>
    </subcellularLocation>
</comment>